<dbReference type="CDD" id="cd03801">
    <property type="entry name" value="GT4_PimA-like"/>
    <property type="match status" value="1"/>
</dbReference>
<dbReference type="EMBL" id="FPBF01000001">
    <property type="protein sequence ID" value="SFT40300.1"/>
    <property type="molecule type" value="Genomic_DNA"/>
</dbReference>
<dbReference type="InterPro" id="IPR028098">
    <property type="entry name" value="Glyco_trans_4-like_N"/>
</dbReference>
<proteinExistence type="predicted"/>
<evidence type="ECO:0000259" key="1">
    <source>
        <dbReference type="Pfam" id="PF00534"/>
    </source>
</evidence>
<sequence length="381" mass="43386">MHICFLSSEYPKPGFAHGGVGTFLQILARNLVKHNIRVSIVGLNYTEDYEEAVDQGVFIYRLKPRKFKPITWYLSFDSINSKIKEIHQKNPISIVESTELGLAFIRKIPGIKYLIRMNGGHHFFSESENRCIDPWKGFQEKRSFKKADLVFGVSEYVINHTLKYLDFADKKGPVIYNPANLENFHEADPSKIIPGRIFFAGTVCEKKGVRQLILAFPKIKKLYPESELFIAGRDWHFPDGSSYIDYLKKSQIDKEVKESIKFLGPVPNHELPNYMEEAEICAYPSHMEAMPLAWIEVLSMGKAFLGSSLGPGPEVVNDNVTGRVCDPRSVESVENVLLEMLSNKDHNLQMAKAAREDVLQRFAIDKLVLDNIELFKTVVAE</sequence>
<dbReference type="Pfam" id="PF13439">
    <property type="entry name" value="Glyco_transf_4"/>
    <property type="match status" value="1"/>
</dbReference>
<feature type="domain" description="Glycosyl transferase family 1" evidence="1">
    <location>
        <begin position="197"/>
        <end position="356"/>
    </location>
</feature>
<evidence type="ECO:0000313" key="3">
    <source>
        <dbReference type="EMBL" id="SFT40300.1"/>
    </source>
</evidence>
<gene>
    <name evidence="3" type="ORF">SAMN04489724_0604</name>
</gene>
<dbReference type="Proteomes" id="UP000199673">
    <property type="component" value="Unassembled WGS sequence"/>
</dbReference>
<dbReference type="AlphaFoldDB" id="A0A1I6XPR1"/>
<protein>
    <submittedName>
        <fullName evidence="3">Glycosyltransferase involved in cell wall bisynthesis</fullName>
    </submittedName>
</protein>
<dbReference type="RefSeq" id="WP_091691213.1">
    <property type="nucleotide sequence ID" value="NZ_FPBF01000001.1"/>
</dbReference>
<dbReference type="InterPro" id="IPR001296">
    <property type="entry name" value="Glyco_trans_1"/>
</dbReference>
<feature type="domain" description="Glycosyltransferase subfamily 4-like N-terminal" evidence="2">
    <location>
        <begin position="18"/>
        <end position="182"/>
    </location>
</feature>
<dbReference type="PANTHER" id="PTHR12526:SF630">
    <property type="entry name" value="GLYCOSYLTRANSFERASE"/>
    <property type="match status" value="1"/>
</dbReference>
<evidence type="ECO:0000313" key="4">
    <source>
        <dbReference type="Proteomes" id="UP000199673"/>
    </source>
</evidence>
<dbReference type="PANTHER" id="PTHR12526">
    <property type="entry name" value="GLYCOSYLTRANSFERASE"/>
    <property type="match status" value="1"/>
</dbReference>
<name>A0A1I6XPR1_9BACT</name>
<organism evidence="3 4">
    <name type="scientific">Algoriphagus locisalis</name>
    <dbReference type="NCBI Taxonomy" id="305507"/>
    <lineage>
        <taxon>Bacteria</taxon>
        <taxon>Pseudomonadati</taxon>
        <taxon>Bacteroidota</taxon>
        <taxon>Cytophagia</taxon>
        <taxon>Cytophagales</taxon>
        <taxon>Cyclobacteriaceae</taxon>
        <taxon>Algoriphagus</taxon>
    </lineage>
</organism>
<accession>A0A1I6XPR1</accession>
<keyword evidence="3" id="KW-0808">Transferase</keyword>
<dbReference type="Pfam" id="PF00534">
    <property type="entry name" value="Glycos_transf_1"/>
    <property type="match status" value="1"/>
</dbReference>
<reference evidence="4" key="1">
    <citation type="submission" date="2016-10" db="EMBL/GenBank/DDBJ databases">
        <authorList>
            <person name="Varghese N."/>
            <person name="Submissions S."/>
        </authorList>
    </citation>
    <scope>NUCLEOTIDE SEQUENCE [LARGE SCALE GENOMIC DNA]</scope>
    <source>
        <strain evidence="4">DSM 23445</strain>
    </source>
</reference>
<dbReference type="OrthoDB" id="502646at2"/>
<evidence type="ECO:0000259" key="2">
    <source>
        <dbReference type="Pfam" id="PF13439"/>
    </source>
</evidence>
<dbReference type="STRING" id="305507.SAMN04489724_0604"/>
<dbReference type="Gene3D" id="3.40.50.2000">
    <property type="entry name" value="Glycogen Phosphorylase B"/>
    <property type="match status" value="2"/>
</dbReference>
<dbReference type="SUPFAM" id="SSF53756">
    <property type="entry name" value="UDP-Glycosyltransferase/glycogen phosphorylase"/>
    <property type="match status" value="1"/>
</dbReference>
<dbReference type="GO" id="GO:0016757">
    <property type="term" value="F:glycosyltransferase activity"/>
    <property type="evidence" value="ECO:0007669"/>
    <property type="project" value="InterPro"/>
</dbReference>
<keyword evidence="4" id="KW-1185">Reference proteome</keyword>